<reference evidence="2" key="1">
    <citation type="journal article" date="2008" name="Nature">
        <title>The amphioxus genome and the evolution of the chordate karyotype.</title>
        <authorList>
            <consortium name="US DOE Joint Genome Institute (JGI-PGF)"/>
            <person name="Putnam N.H."/>
            <person name="Butts T."/>
            <person name="Ferrier D.E.K."/>
            <person name="Furlong R.F."/>
            <person name="Hellsten U."/>
            <person name="Kawashima T."/>
            <person name="Robinson-Rechavi M."/>
            <person name="Shoguchi E."/>
            <person name="Terry A."/>
            <person name="Yu J.-K."/>
            <person name="Benito-Gutierrez E.L."/>
            <person name="Dubchak I."/>
            <person name="Garcia-Fernandez J."/>
            <person name="Gibson-Brown J.J."/>
            <person name="Grigoriev I.V."/>
            <person name="Horton A.C."/>
            <person name="de Jong P.J."/>
            <person name="Jurka J."/>
            <person name="Kapitonov V.V."/>
            <person name="Kohara Y."/>
            <person name="Kuroki Y."/>
            <person name="Lindquist E."/>
            <person name="Lucas S."/>
            <person name="Osoegawa K."/>
            <person name="Pennacchio L.A."/>
            <person name="Salamov A.A."/>
            <person name="Satou Y."/>
            <person name="Sauka-Spengler T."/>
            <person name="Schmutz J."/>
            <person name="Shin-I T."/>
            <person name="Toyoda A."/>
            <person name="Bronner-Fraser M."/>
            <person name="Fujiyama A."/>
            <person name="Holland L.Z."/>
            <person name="Holland P.W.H."/>
            <person name="Satoh N."/>
            <person name="Rokhsar D.S."/>
        </authorList>
    </citation>
    <scope>NUCLEOTIDE SEQUENCE [LARGE SCALE GENOMIC DNA]</scope>
    <source>
        <strain evidence="2">S238N-H82</strain>
        <tissue evidence="2">Testes</tissue>
    </source>
</reference>
<feature type="region of interest" description="Disordered" evidence="1">
    <location>
        <begin position="1"/>
        <end position="38"/>
    </location>
</feature>
<accession>C3YWI4</accession>
<dbReference type="EMBL" id="GG666561">
    <property type="protein sequence ID" value="EEN55228.1"/>
    <property type="molecule type" value="Genomic_DNA"/>
</dbReference>
<organism>
    <name type="scientific">Branchiostoma floridae</name>
    <name type="common">Florida lancelet</name>
    <name type="synonym">Amphioxus</name>
    <dbReference type="NCBI Taxonomy" id="7739"/>
    <lineage>
        <taxon>Eukaryota</taxon>
        <taxon>Metazoa</taxon>
        <taxon>Chordata</taxon>
        <taxon>Cephalochordata</taxon>
        <taxon>Leptocardii</taxon>
        <taxon>Amphioxiformes</taxon>
        <taxon>Branchiostomatidae</taxon>
        <taxon>Branchiostoma</taxon>
    </lineage>
</organism>
<evidence type="ECO:0000313" key="2">
    <source>
        <dbReference type="EMBL" id="EEN55228.1"/>
    </source>
</evidence>
<gene>
    <name evidence="2" type="ORF">BRAFLDRAFT_64432</name>
</gene>
<name>C3YWI4_BRAFL</name>
<proteinExistence type="predicted"/>
<dbReference type="InParanoid" id="C3YWI4"/>
<evidence type="ECO:0000256" key="1">
    <source>
        <dbReference type="SAM" id="MobiDB-lite"/>
    </source>
</evidence>
<dbReference type="AlphaFoldDB" id="C3YWI4"/>
<protein>
    <submittedName>
        <fullName evidence="2">Uncharacterized protein</fullName>
    </submittedName>
</protein>
<sequence>MFENQRKGSGQPTAYNCLRDSAGLRPGAGNGGMDQPSSELRLYSSSELHLYSSSELHLYSSSELHLYSSSELHLYSSSELHLYSSSLLHSKAFYREQSCIVKYQ</sequence>